<organism evidence="1 2">
    <name type="scientific">Alligator mississippiensis</name>
    <name type="common">American alligator</name>
    <dbReference type="NCBI Taxonomy" id="8496"/>
    <lineage>
        <taxon>Eukaryota</taxon>
        <taxon>Metazoa</taxon>
        <taxon>Chordata</taxon>
        <taxon>Craniata</taxon>
        <taxon>Vertebrata</taxon>
        <taxon>Euteleostomi</taxon>
        <taxon>Archelosauria</taxon>
        <taxon>Archosauria</taxon>
        <taxon>Crocodylia</taxon>
        <taxon>Alligatoridae</taxon>
        <taxon>Alligatorinae</taxon>
        <taxon>Alligator</taxon>
    </lineage>
</organism>
<comment type="caution">
    <text evidence="1">The sequence shown here is derived from an EMBL/GenBank/DDBJ whole genome shotgun (WGS) entry which is preliminary data.</text>
</comment>
<protein>
    <submittedName>
        <fullName evidence="1">Uncharacterized protein</fullName>
    </submittedName>
</protein>
<dbReference type="AlphaFoldDB" id="A0A151PGL0"/>
<accession>A0A151PGL0</accession>
<keyword evidence="2" id="KW-1185">Reference proteome</keyword>
<gene>
    <name evidence="1" type="ORF">Y1Q_0001937</name>
</gene>
<reference evidence="1 2" key="1">
    <citation type="journal article" date="2012" name="Genome Biol.">
        <title>Sequencing three crocodilian genomes to illuminate the evolution of archosaurs and amniotes.</title>
        <authorList>
            <person name="St John J.A."/>
            <person name="Braun E.L."/>
            <person name="Isberg S.R."/>
            <person name="Miles L.G."/>
            <person name="Chong A.Y."/>
            <person name="Gongora J."/>
            <person name="Dalzell P."/>
            <person name="Moran C."/>
            <person name="Bed'hom B."/>
            <person name="Abzhanov A."/>
            <person name="Burgess S.C."/>
            <person name="Cooksey A.M."/>
            <person name="Castoe T.A."/>
            <person name="Crawford N.G."/>
            <person name="Densmore L.D."/>
            <person name="Drew J.C."/>
            <person name="Edwards S.V."/>
            <person name="Faircloth B.C."/>
            <person name="Fujita M.K."/>
            <person name="Greenwold M.J."/>
            <person name="Hoffmann F.G."/>
            <person name="Howard J.M."/>
            <person name="Iguchi T."/>
            <person name="Janes D.E."/>
            <person name="Khan S.Y."/>
            <person name="Kohno S."/>
            <person name="de Koning A.J."/>
            <person name="Lance S.L."/>
            <person name="McCarthy F.M."/>
            <person name="McCormack J.E."/>
            <person name="Merchant M.E."/>
            <person name="Peterson D.G."/>
            <person name="Pollock D.D."/>
            <person name="Pourmand N."/>
            <person name="Raney B.J."/>
            <person name="Roessler K.A."/>
            <person name="Sanford J.R."/>
            <person name="Sawyer R.H."/>
            <person name="Schmidt C.J."/>
            <person name="Triplett E.W."/>
            <person name="Tuberville T.D."/>
            <person name="Venegas-Anaya M."/>
            <person name="Howard J.T."/>
            <person name="Jarvis E.D."/>
            <person name="Guillette L.J.Jr."/>
            <person name="Glenn T.C."/>
            <person name="Green R.E."/>
            <person name="Ray D.A."/>
        </authorList>
    </citation>
    <scope>NUCLEOTIDE SEQUENCE [LARGE SCALE GENOMIC DNA]</scope>
    <source>
        <strain evidence="1">KSC_2009_1</strain>
    </source>
</reference>
<sequence>MEEGDLKLKTVTVVASKKEVKKELKSGNEDLETDGEWMKVEKKRRKKWESYIRLTTDHWEEAEVFVARPD</sequence>
<name>A0A151PGL0_ALLMI</name>
<dbReference type="EMBL" id="AKHW03000257">
    <property type="protein sequence ID" value="KYO48133.1"/>
    <property type="molecule type" value="Genomic_DNA"/>
</dbReference>
<proteinExistence type="predicted"/>
<evidence type="ECO:0000313" key="2">
    <source>
        <dbReference type="Proteomes" id="UP000050525"/>
    </source>
</evidence>
<dbReference type="Proteomes" id="UP000050525">
    <property type="component" value="Unassembled WGS sequence"/>
</dbReference>
<evidence type="ECO:0000313" key="1">
    <source>
        <dbReference type="EMBL" id="KYO48133.1"/>
    </source>
</evidence>